<comment type="caution">
    <text evidence="1">The sequence shown here is derived from an EMBL/GenBank/DDBJ whole genome shotgun (WGS) entry which is preliminary data.</text>
</comment>
<proteinExistence type="predicted"/>
<dbReference type="Proteomes" id="UP000475862">
    <property type="component" value="Unassembled WGS sequence"/>
</dbReference>
<evidence type="ECO:0000313" key="2">
    <source>
        <dbReference type="Proteomes" id="UP000475862"/>
    </source>
</evidence>
<dbReference type="AlphaFoldDB" id="A0A6G0TDI1"/>
<evidence type="ECO:0000313" key="1">
    <source>
        <dbReference type="EMBL" id="KAE9530788.1"/>
    </source>
</evidence>
<protein>
    <submittedName>
        <fullName evidence="1">Uncharacterized protein</fullName>
    </submittedName>
</protein>
<reference evidence="1 2" key="1">
    <citation type="submission" date="2019-08" db="EMBL/GenBank/DDBJ databases">
        <title>The genome of the soybean aphid Biotype 1, its phylome, world population structure and adaptation to the North American continent.</title>
        <authorList>
            <person name="Giordano R."/>
            <person name="Donthu R.K."/>
            <person name="Hernandez A.G."/>
            <person name="Wright C.L."/>
            <person name="Zimin A.V."/>
        </authorList>
    </citation>
    <scope>NUCLEOTIDE SEQUENCE [LARGE SCALE GENOMIC DNA]</scope>
    <source>
        <tissue evidence="1">Whole aphids</tissue>
    </source>
</reference>
<sequence length="238" mass="26814">MFIPIRSSHAVHTREFGVGGFSSTRDHLLPMIINYYHCSVHMPHRPTALICHRSTVVDSHHRRRRRCRRNNRPSVAVVVVITNNRLSPSSPSSLSAKLFLSHPPTLCACVTITQYFNEYLVSRLYRSSLSYGNRTLYNFRNSKERLPIDYGKLLIRGSHIRTASSMSSLMSSSFHKSKAGCPLCKKEKDIPDLYISNLRFPPAALSINTSERYRSSDSVPTSEDAVCCPLSNGLSVVD</sequence>
<keyword evidence="2" id="KW-1185">Reference proteome</keyword>
<name>A0A6G0TDI1_APHGL</name>
<organism evidence="1 2">
    <name type="scientific">Aphis glycines</name>
    <name type="common">Soybean aphid</name>
    <dbReference type="NCBI Taxonomy" id="307491"/>
    <lineage>
        <taxon>Eukaryota</taxon>
        <taxon>Metazoa</taxon>
        <taxon>Ecdysozoa</taxon>
        <taxon>Arthropoda</taxon>
        <taxon>Hexapoda</taxon>
        <taxon>Insecta</taxon>
        <taxon>Pterygota</taxon>
        <taxon>Neoptera</taxon>
        <taxon>Paraneoptera</taxon>
        <taxon>Hemiptera</taxon>
        <taxon>Sternorrhyncha</taxon>
        <taxon>Aphidomorpha</taxon>
        <taxon>Aphidoidea</taxon>
        <taxon>Aphididae</taxon>
        <taxon>Aphidini</taxon>
        <taxon>Aphis</taxon>
        <taxon>Aphis</taxon>
    </lineage>
</organism>
<dbReference type="EMBL" id="VYZN01000042">
    <property type="protein sequence ID" value="KAE9530788.1"/>
    <property type="molecule type" value="Genomic_DNA"/>
</dbReference>
<gene>
    <name evidence="1" type="ORF">AGLY_011250</name>
</gene>
<accession>A0A6G0TDI1</accession>